<dbReference type="RefSeq" id="WP_098924219.1">
    <property type="nucleotide sequence ID" value="NZ_CABVEL010000013.1"/>
</dbReference>
<dbReference type="AlphaFoldDB" id="A0A291TB54"/>
<organism evidence="3 4">
    <name type="scientific">Faecalibacterium prausnitzii</name>
    <dbReference type="NCBI Taxonomy" id="853"/>
    <lineage>
        <taxon>Bacteria</taxon>
        <taxon>Bacillati</taxon>
        <taxon>Bacillota</taxon>
        <taxon>Clostridia</taxon>
        <taxon>Eubacteriales</taxon>
        <taxon>Oscillospiraceae</taxon>
        <taxon>Faecalibacterium</taxon>
    </lineage>
</organism>
<protein>
    <submittedName>
        <fullName evidence="3">Type II toxin-antitoxin system antitoxin, RelB/DinJ family</fullName>
    </submittedName>
</protein>
<reference evidence="3 4" key="1">
    <citation type="submission" date="2017-10" db="EMBL/GenBank/DDBJ databases">
        <title>Complete Genome Sequence of Faecalibacterium prausnitzii isolated from the gut of healthy adult Indian.</title>
        <authorList>
            <person name="Bag S."/>
            <person name="Ghosh T.S."/>
            <person name="Das B."/>
        </authorList>
    </citation>
    <scope>NUCLEOTIDE SEQUENCE [LARGE SCALE GENOMIC DNA]</scope>
    <source>
        <strain evidence="3 4">Indica</strain>
    </source>
</reference>
<dbReference type="GO" id="GO:0006355">
    <property type="term" value="P:regulation of DNA-templated transcription"/>
    <property type="evidence" value="ECO:0007669"/>
    <property type="project" value="InterPro"/>
</dbReference>
<name>A0A291TB54_9FIRM</name>
<dbReference type="Gene3D" id="1.10.1220.10">
    <property type="entry name" value="Met repressor-like"/>
    <property type="match status" value="1"/>
</dbReference>
<proteinExistence type="inferred from homology"/>
<dbReference type="InterPro" id="IPR013321">
    <property type="entry name" value="Arc_rbn_hlx_hlx"/>
</dbReference>
<evidence type="ECO:0000313" key="4">
    <source>
        <dbReference type="Proteomes" id="UP000223709"/>
    </source>
</evidence>
<dbReference type="Pfam" id="PF04221">
    <property type="entry name" value="RelB"/>
    <property type="match status" value="1"/>
</dbReference>
<accession>A0A291TB54</accession>
<evidence type="ECO:0000313" key="3">
    <source>
        <dbReference type="EMBL" id="ATL90413.1"/>
    </source>
</evidence>
<dbReference type="InterPro" id="IPR007337">
    <property type="entry name" value="RelB/DinJ"/>
</dbReference>
<dbReference type="PANTHER" id="PTHR38781:SF1">
    <property type="entry name" value="ANTITOXIN DINJ-RELATED"/>
    <property type="match status" value="1"/>
</dbReference>
<evidence type="ECO:0000256" key="1">
    <source>
        <dbReference type="ARBA" id="ARBA00010562"/>
    </source>
</evidence>
<gene>
    <name evidence="3" type="ORF">CRH10_08940</name>
</gene>
<sequence>MANTAAVYARIDTNLKESAEDILAQLGITPSSAIQMLYRQIVLTRGLPLDLHLPPAAPTAVGGMSRTELDTELQKGVASLQNGKSFSADEVDAALYQEFGI</sequence>
<dbReference type="GO" id="GO:0006351">
    <property type="term" value="P:DNA-templated transcription"/>
    <property type="evidence" value="ECO:0007669"/>
    <property type="project" value="TreeGrafter"/>
</dbReference>
<dbReference type="Proteomes" id="UP000223709">
    <property type="component" value="Chromosome"/>
</dbReference>
<evidence type="ECO:0000256" key="2">
    <source>
        <dbReference type="ARBA" id="ARBA00022649"/>
    </source>
</evidence>
<dbReference type="EMBL" id="CP023819">
    <property type="protein sequence ID" value="ATL90413.1"/>
    <property type="molecule type" value="Genomic_DNA"/>
</dbReference>
<keyword evidence="2" id="KW-1277">Toxin-antitoxin system</keyword>
<comment type="similarity">
    <text evidence="1">Belongs to the RelB/DinJ antitoxin family.</text>
</comment>
<dbReference type="NCBIfam" id="TIGR02384">
    <property type="entry name" value="RelB_DinJ"/>
    <property type="match status" value="1"/>
</dbReference>
<dbReference type="PANTHER" id="PTHR38781">
    <property type="entry name" value="ANTITOXIN DINJ-RELATED"/>
    <property type="match status" value="1"/>
</dbReference>